<reference evidence="2" key="2">
    <citation type="submission" date="2025-09" db="UniProtKB">
        <authorList>
            <consortium name="Ensembl"/>
        </authorList>
    </citation>
    <scope>IDENTIFICATION</scope>
</reference>
<accession>A0A3B4AD43</accession>
<keyword evidence="3" id="KW-1185">Reference proteome</keyword>
<dbReference type="Proteomes" id="UP000261520">
    <property type="component" value="Unplaced"/>
</dbReference>
<reference evidence="2" key="1">
    <citation type="submission" date="2025-08" db="UniProtKB">
        <authorList>
            <consortium name="Ensembl"/>
        </authorList>
    </citation>
    <scope>IDENTIFICATION</scope>
</reference>
<organism evidence="2 3">
    <name type="scientific">Periophthalmus magnuspinnatus</name>
    <dbReference type="NCBI Taxonomy" id="409849"/>
    <lineage>
        <taxon>Eukaryota</taxon>
        <taxon>Metazoa</taxon>
        <taxon>Chordata</taxon>
        <taxon>Craniata</taxon>
        <taxon>Vertebrata</taxon>
        <taxon>Euteleostomi</taxon>
        <taxon>Actinopterygii</taxon>
        <taxon>Neopterygii</taxon>
        <taxon>Teleostei</taxon>
        <taxon>Neoteleostei</taxon>
        <taxon>Acanthomorphata</taxon>
        <taxon>Gobiaria</taxon>
        <taxon>Gobiiformes</taxon>
        <taxon>Gobioidei</taxon>
        <taxon>Gobiidae</taxon>
        <taxon>Oxudercinae</taxon>
        <taxon>Periophthalmus</taxon>
    </lineage>
</organism>
<dbReference type="Pfam" id="PF05461">
    <property type="entry name" value="ApoL"/>
    <property type="match status" value="1"/>
</dbReference>
<dbReference type="STRING" id="409849.ENSPMGP00000014564"/>
<evidence type="ECO:0000313" key="3">
    <source>
        <dbReference type="Proteomes" id="UP000261520"/>
    </source>
</evidence>
<dbReference type="InterPro" id="IPR008405">
    <property type="entry name" value="ApoL"/>
</dbReference>
<dbReference type="PANTHER" id="PTHR14096">
    <property type="entry name" value="APOLIPOPROTEIN L"/>
    <property type="match status" value="1"/>
</dbReference>
<evidence type="ECO:0000313" key="2">
    <source>
        <dbReference type="Ensembl" id="ENSPMGP00000014564.1"/>
    </source>
</evidence>
<dbReference type="GO" id="GO:0016020">
    <property type="term" value="C:membrane"/>
    <property type="evidence" value="ECO:0007669"/>
    <property type="project" value="TreeGrafter"/>
</dbReference>
<proteinExistence type="inferred from homology"/>
<dbReference type="GO" id="GO:0008289">
    <property type="term" value="F:lipid binding"/>
    <property type="evidence" value="ECO:0007669"/>
    <property type="project" value="InterPro"/>
</dbReference>
<evidence type="ECO:0000256" key="1">
    <source>
        <dbReference type="ARBA" id="ARBA00010090"/>
    </source>
</evidence>
<name>A0A3B4AD43_9GOBI</name>
<comment type="similarity">
    <text evidence="1">Belongs to the apolipoprotein L family.</text>
</comment>
<sequence>AAGDVHKGTKRHLMLYLFRGREDTFTASFTAYHSNMRQFLSNLESCAEQMEKMNKGANVSGVVHSSVATAGGVMSILGILAAPFTAGASLGLLAVGTGLGVASTVTSVVTDATELGVNETELQKAQKHFSEFMDEAQKIQSSLEKIIEQHFEALSADLMKENSKIAIKAAMGGKNIHKTLKYIKKFRALRAGQLSGAGLRAAGQTGKALMKGAFALVSVGWGIYSIVDHSKNLSKGPETEASRWIRARVALWRSEFQ</sequence>
<dbReference type="GO" id="GO:0006869">
    <property type="term" value="P:lipid transport"/>
    <property type="evidence" value="ECO:0007669"/>
    <property type="project" value="InterPro"/>
</dbReference>
<dbReference type="Ensembl" id="ENSPMGT00000015534.1">
    <property type="protein sequence ID" value="ENSPMGP00000014564.1"/>
    <property type="gene ID" value="ENSPMGG00000011932.1"/>
</dbReference>
<dbReference type="GO" id="GO:0005576">
    <property type="term" value="C:extracellular region"/>
    <property type="evidence" value="ECO:0007669"/>
    <property type="project" value="InterPro"/>
</dbReference>
<protein>
    <submittedName>
        <fullName evidence="2">Uncharacterized protein</fullName>
    </submittedName>
</protein>
<dbReference type="AlphaFoldDB" id="A0A3B4AD43"/>
<dbReference type="GO" id="GO:0042157">
    <property type="term" value="P:lipoprotein metabolic process"/>
    <property type="evidence" value="ECO:0007669"/>
    <property type="project" value="InterPro"/>
</dbReference>
<dbReference type="PANTHER" id="PTHR14096:SF57">
    <property type="entry name" value="APOLIPOPROTEIN L4"/>
    <property type="match status" value="1"/>
</dbReference>